<dbReference type="AlphaFoldDB" id="A0A9X2HHV9"/>
<dbReference type="InterPro" id="IPR036680">
    <property type="entry name" value="SPOR-like_sf"/>
</dbReference>
<keyword evidence="5" id="KW-1185">Reference proteome</keyword>
<dbReference type="Proteomes" id="UP001139451">
    <property type="component" value="Unassembled WGS sequence"/>
</dbReference>
<feature type="domain" description="SPOR" evidence="3">
    <location>
        <begin position="358"/>
        <end position="440"/>
    </location>
</feature>
<feature type="signal peptide" evidence="2">
    <location>
        <begin position="1"/>
        <end position="22"/>
    </location>
</feature>
<name>A0A9X2HHV9_9SPHN</name>
<gene>
    <name evidence="4" type="ORF">M9978_01915</name>
</gene>
<dbReference type="GO" id="GO:0042834">
    <property type="term" value="F:peptidoglycan binding"/>
    <property type="evidence" value="ECO:0007669"/>
    <property type="project" value="InterPro"/>
</dbReference>
<protein>
    <submittedName>
        <fullName evidence="4">Tetratricopeptide repeat protein</fullName>
    </submittedName>
</protein>
<feature type="chain" id="PRO_5040919500" evidence="2">
    <location>
        <begin position="23"/>
        <end position="453"/>
    </location>
</feature>
<reference evidence="4" key="1">
    <citation type="submission" date="2022-05" db="EMBL/GenBank/DDBJ databases">
        <title>Sphingomonas sp. strain MG17 Genome sequencing and assembly.</title>
        <authorList>
            <person name="Kim I."/>
        </authorList>
    </citation>
    <scope>NUCLEOTIDE SEQUENCE</scope>
    <source>
        <strain evidence="4">MG17</strain>
    </source>
</reference>
<dbReference type="EMBL" id="JAMLDX010000001">
    <property type="protein sequence ID" value="MCP3729171.1"/>
    <property type="molecule type" value="Genomic_DNA"/>
</dbReference>
<evidence type="ECO:0000313" key="4">
    <source>
        <dbReference type="EMBL" id="MCP3729171.1"/>
    </source>
</evidence>
<dbReference type="InterPro" id="IPR007730">
    <property type="entry name" value="SPOR-like_dom"/>
</dbReference>
<dbReference type="PROSITE" id="PS50005">
    <property type="entry name" value="TPR"/>
    <property type="match status" value="1"/>
</dbReference>
<sequence length="453" mass="46383">MLKIAASVLVLGAPLVGGTALVGGFAVASGKTETVDAKKAAKFAQAARKALKKGNGQLAVTQAETAVSLDPKNGEYRKLLGETYLFTGRFISAAQALNEALSLDPANGRTALNLALAQVATGEWTTARQTLETHAASIPVSDRGLAFALAGDPGTAVALLSDAARQPGADAKTRQNLALSLALAGQWQQAKAVAAVDLPPDQVDARIMQWATFSRPQNAYDQIAALLNVTPVADKGQPEQLALARSMSVAVAAQQVADPVDTYMPGPAVAETAAAAAAAAPASAPAEVGSVAKVEIAPAITAPSGSQIVFGERKEIIQTVPVPVMLAKRAAVVKPVVEAKASTGAVRVLKTQPVVKFAQAKGEWAVQLGAYDSSGVARDAWGRAVKRIPALSGMTPSSASIKTDAGAFERLAVGGLSRADANALCNKVRSSGGKCFVRTAAGDKAVNWSKRAR</sequence>
<evidence type="ECO:0000256" key="1">
    <source>
        <dbReference type="PROSITE-ProRule" id="PRU00339"/>
    </source>
</evidence>
<comment type="caution">
    <text evidence="4">The sequence shown here is derived from an EMBL/GenBank/DDBJ whole genome shotgun (WGS) entry which is preliminary data.</text>
</comment>
<dbReference type="Pfam" id="PF14559">
    <property type="entry name" value="TPR_19"/>
    <property type="match status" value="1"/>
</dbReference>
<feature type="repeat" description="TPR" evidence="1">
    <location>
        <begin position="74"/>
        <end position="107"/>
    </location>
</feature>
<keyword evidence="1" id="KW-0802">TPR repeat</keyword>
<keyword evidence="2" id="KW-0732">Signal</keyword>
<dbReference type="InterPro" id="IPR011990">
    <property type="entry name" value="TPR-like_helical_dom_sf"/>
</dbReference>
<evidence type="ECO:0000256" key="2">
    <source>
        <dbReference type="SAM" id="SignalP"/>
    </source>
</evidence>
<dbReference type="Pfam" id="PF05036">
    <property type="entry name" value="SPOR"/>
    <property type="match status" value="1"/>
</dbReference>
<evidence type="ECO:0000313" key="5">
    <source>
        <dbReference type="Proteomes" id="UP001139451"/>
    </source>
</evidence>
<dbReference type="SUPFAM" id="SSF48452">
    <property type="entry name" value="TPR-like"/>
    <property type="match status" value="1"/>
</dbReference>
<dbReference type="InterPro" id="IPR019734">
    <property type="entry name" value="TPR_rpt"/>
</dbReference>
<accession>A0A9X2HHV9</accession>
<organism evidence="4 5">
    <name type="scientific">Sphingomonas tagetis</name>
    <dbReference type="NCBI Taxonomy" id="2949092"/>
    <lineage>
        <taxon>Bacteria</taxon>
        <taxon>Pseudomonadati</taxon>
        <taxon>Pseudomonadota</taxon>
        <taxon>Alphaproteobacteria</taxon>
        <taxon>Sphingomonadales</taxon>
        <taxon>Sphingomonadaceae</taxon>
        <taxon>Sphingomonas</taxon>
    </lineage>
</organism>
<dbReference type="RefSeq" id="WP_254291153.1">
    <property type="nucleotide sequence ID" value="NZ_JAMLDX010000001.1"/>
</dbReference>
<dbReference type="Gene3D" id="3.30.70.1070">
    <property type="entry name" value="Sporulation related repeat"/>
    <property type="match status" value="1"/>
</dbReference>
<dbReference type="Gene3D" id="1.25.40.10">
    <property type="entry name" value="Tetratricopeptide repeat domain"/>
    <property type="match status" value="1"/>
</dbReference>
<evidence type="ECO:0000259" key="3">
    <source>
        <dbReference type="PROSITE" id="PS51724"/>
    </source>
</evidence>
<proteinExistence type="predicted"/>
<dbReference type="PROSITE" id="PS51724">
    <property type="entry name" value="SPOR"/>
    <property type="match status" value="1"/>
</dbReference>
<dbReference type="SMART" id="SM00028">
    <property type="entry name" value="TPR"/>
    <property type="match status" value="2"/>
</dbReference>